<keyword evidence="5" id="KW-0479">Metal-binding</keyword>
<evidence type="ECO:0000256" key="8">
    <source>
        <dbReference type="ARBA" id="ARBA00024690"/>
    </source>
</evidence>
<reference evidence="13 14" key="1">
    <citation type="submission" date="2016-10" db="EMBL/GenBank/DDBJ databases">
        <authorList>
            <person name="Varghese N."/>
            <person name="Submissions S."/>
        </authorList>
    </citation>
    <scope>NUCLEOTIDE SEQUENCE [LARGE SCALE GENOMIC DNA]</scope>
    <source>
        <strain evidence="13 14">DSM 20586</strain>
    </source>
</reference>
<dbReference type="EMBL" id="FNSH01000001">
    <property type="protein sequence ID" value="SEB95068.1"/>
    <property type="molecule type" value="Genomic_DNA"/>
</dbReference>
<name>A0AB38A7R5_9ACTN</name>
<dbReference type="InterPro" id="IPR051233">
    <property type="entry name" value="Desulfoferrodoxin_SOR"/>
</dbReference>
<evidence type="ECO:0000256" key="2">
    <source>
        <dbReference type="ARBA" id="ARBA00012679"/>
    </source>
</evidence>
<dbReference type="GO" id="GO:0005506">
    <property type="term" value="F:iron ion binding"/>
    <property type="evidence" value="ECO:0007669"/>
    <property type="project" value="InterPro"/>
</dbReference>
<comment type="function">
    <text evidence="8">Catalyzes the one-electron reduction of superoxide anion radical to hydrogen peroxide at a nonheme ferrous iron center. Plays a fundamental role in case of oxidative stress via its superoxide detoxification activity.</text>
</comment>
<dbReference type="NCBIfam" id="TIGR00319">
    <property type="entry name" value="desulf_FeS4"/>
    <property type="match status" value="1"/>
</dbReference>
<feature type="domain" description="Desulfoferrodoxin ferrous iron-binding" evidence="11">
    <location>
        <begin position="43"/>
        <end position="127"/>
    </location>
</feature>
<evidence type="ECO:0000256" key="9">
    <source>
        <dbReference type="ARBA" id="ARBA00031398"/>
    </source>
</evidence>
<dbReference type="Pfam" id="PF01880">
    <property type="entry name" value="Desulfoferrodox"/>
    <property type="match status" value="1"/>
</dbReference>
<dbReference type="PANTHER" id="PTHR36541:SF1">
    <property type="entry name" value="SUPEROXIDE REDUCTASE-RELATED"/>
    <property type="match status" value="1"/>
</dbReference>
<evidence type="ECO:0000313" key="14">
    <source>
        <dbReference type="Proteomes" id="UP000183687"/>
    </source>
</evidence>
<evidence type="ECO:0000256" key="3">
    <source>
        <dbReference type="ARBA" id="ARBA00014839"/>
    </source>
</evidence>
<dbReference type="InterPro" id="IPR004462">
    <property type="entry name" value="Desulfoferrodoxin_N"/>
</dbReference>
<gene>
    <name evidence="13" type="ORF">SAMN04489746_1333</name>
</gene>
<evidence type="ECO:0000256" key="1">
    <source>
        <dbReference type="ARBA" id="ARBA00005941"/>
    </source>
</evidence>
<keyword evidence="6" id="KW-0249">Electron transport</keyword>
<keyword evidence="7" id="KW-0408">Iron</keyword>
<evidence type="ECO:0000259" key="12">
    <source>
        <dbReference type="Pfam" id="PF06397"/>
    </source>
</evidence>
<dbReference type="RefSeq" id="WP_002564001.1">
    <property type="nucleotide sequence ID" value="NZ_CALJSN010000010.1"/>
</dbReference>
<dbReference type="Pfam" id="PF06397">
    <property type="entry name" value="Desulfoferrod_N"/>
    <property type="match status" value="1"/>
</dbReference>
<dbReference type="InterPro" id="IPR036073">
    <property type="entry name" value="Desulfoferrodoxin_Fe-bd_dom_sf"/>
</dbReference>
<dbReference type="InterPro" id="IPR002742">
    <property type="entry name" value="Desulfoferrodoxin_Fe-bd_dom"/>
</dbReference>
<dbReference type="GO" id="GO:0050605">
    <property type="term" value="F:superoxide reductase activity"/>
    <property type="evidence" value="ECO:0007669"/>
    <property type="project" value="UniProtKB-EC"/>
</dbReference>
<dbReference type="PANTHER" id="PTHR36541">
    <property type="entry name" value="SUPEROXIDE REDUCTASE-RELATED"/>
    <property type="match status" value="1"/>
</dbReference>
<evidence type="ECO:0000256" key="6">
    <source>
        <dbReference type="ARBA" id="ARBA00022982"/>
    </source>
</evidence>
<comment type="similarity">
    <text evidence="1">Belongs to the desulfoferrodoxin family.</text>
</comment>
<evidence type="ECO:0000256" key="10">
    <source>
        <dbReference type="ARBA" id="ARBA00047448"/>
    </source>
</evidence>
<dbReference type="Gene3D" id="2.60.40.730">
    <property type="entry name" value="SOR catalytic domain"/>
    <property type="match status" value="1"/>
</dbReference>
<evidence type="ECO:0000256" key="7">
    <source>
        <dbReference type="ARBA" id="ARBA00023004"/>
    </source>
</evidence>
<keyword evidence="4" id="KW-0813">Transport</keyword>
<dbReference type="SUPFAM" id="SSF57802">
    <property type="entry name" value="Rubredoxin-like"/>
    <property type="match status" value="1"/>
</dbReference>
<dbReference type="InterPro" id="IPR038094">
    <property type="entry name" value="Desulfoferrodoxin_N_sf"/>
</dbReference>
<evidence type="ECO:0000256" key="5">
    <source>
        <dbReference type="ARBA" id="ARBA00022723"/>
    </source>
</evidence>
<evidence type="ECO:0000313" key="13">
    <source>
        <dbReference type="EMBL" id="SEB95068.1"/>
    </source>
</evidence>
<dbReference type="AlphaFoldDB" id="A0AB38A7R5"/>
<dbReference type="SUPFAM" id="SSF49367">
    <property type="entry name" value="Superoxide reductase-like"/>
    <property type="match status" value="1"/>
</dbReference>
<accession>A0AB38A7R5</accession>
<dbReference type="Proteomes" id="UP000183687">
    <property type="component" value="Unassembled WGS sequence"/>
</dbReference>
<protein>
    <recommendedName>
        <fullName evidence="3">Desulfoferrodoxin</fullName>
        <ecNumber evidence="2">1.15.1.2</ecNumber>
    </recommendedName>
    <alternativeName>
        <fullName evidence="9">Superoxide reductase</fullName>
    </alternativeName>
</protein>
<dbReference type="Gene3D" id="2.20.28.100">
    <property type="entry name" value="Desulphoferrodoxin, N-terminal domain"/>
    <property type="match status" value="1"/>
</dbReference>
<organism evidence="13 14">
    <name type="scientific">Atopobium minutum</name>
    <dbReference type="NCBI Taxonomy" id="1381"/>
    <lineage>
        <taxon>Bacteria</taxon>
        <taxon>Bacillati</taxon>
        <taxon>Actinomycetota</taxon>
        <taxon>Coriobacteriia</taxon>
        <taxon>Coriobacteriales</taxon>
        <taxon>Atopobiaceae</taxon>
        <taxon>Atopobium</taxon>
    </lineage>
</organism>
<feature type="domain" description="Desulfoferrodoxin N-terminal" evidence="12">
    <location>
        <begin position="6"/>
        <end position="37"/>
    </location>
</feature>
<evidence type="ECO:0000259" key="11">
    <source>
        <dbReference type="Pfam" id="PF01880"/>
    </source>
</evidence>
<dbReference type="EC" id="1.15.1.2" evidence="2"/>
<sequence>MAEARFYHCNHCGNVVTLLHAGGGTLKCCTDGDAMELLVPNTTDAATEKHVPTLTKEDGKLVVTIGSVEHPMIEKHYIEFIALVKANGDTIIKHLKAGDKPCAKFCAHGLEGATVYAYCNLHGLWAADVE</sequence>
<evidence type="ECO:0000256" key="4">
    <source>
        <dbReference type="ARBA" id="ARBA00022448"/>
    </source>
</evidence>
<comment type="caution">
    <text evidence="13">The sequence shown here is derived from an EMBL/GenBank/DDBJ whole genome shotgun (WGS) entry which is preliminary data.</text>
</comment>
<proteinExistence type="inferred from homology"/>
<comment type="catalytic activity">
    <reaction evidence="10">
        <text>reduced [rubredoxin] + superoxide + 2 H(+) = oxidized [rubredoxin] + H2O2</text>
        <dbReference type="Rhea" id="RHEA:21324"/>
        <dbReference type="Rhea" id="RHEA-COMP:10302"/>
        <dbReference type="Rhea" id="RHEA-COMP:10303"/>
        <dbReference type="ChEBI" id="CHEBI:15378"/>
        <dbReference type="ChEBI" id="CHEBI:16240"/>
        <dbReference type="ChEBI" id="CHEBI:18421"/>
        <dbReference type="ChEBI" id="CHEBI:29033"/>
        <dbReference type="ChEBI" id="CHEBI:29034"/>
        <dbReference type="EC" id="1.15.1.2"/>
    </reaction>
</comment>